<keyword evidence="3" id="KW-1185">Reference proteome</keyword>
<dbReference type="Proteomes" id="UP000180166">
    <property type="component" value="Chromosome"/>
</dbReference>
<gene>
    <name evidence="1" type="ORF">NS506_05969</name>
    <name evidence="2" type="ORF">NSK11_contig00162-0009</name>
</gene>
<dbReference type="EMBL" id="BBYQ01000162">
    <property type="protein sequence ID" value="GAP32506.1"/>
    <property type="molecule type" value="Genomic_DNA"/>
</dbReference>
<reference evidence="2 3" key="2">
    <citation type="journal article" date="2016" name="Genome Announc.">
        <title>Draft Genome Sequence of Erythromycin- and Oxytetracycline-Sensitive Nocardia seriolae Strain U-1 (NBRC 110359).</title>
        <authorList>
            <person name="Imajoh M."/>
            <person name="Sukeda M."/>
            <person name="Shimizu M."/>
            <person name="Yamane J."/>
            <person name="Ohnishi K."/>
            <person name="Oshima S."/>
        </authorList>
    </citation>
    <scope>NUCLEOTIDE SEQUENCE [LARGE SCALE GENOMIC DNA]</scope>
    <source>
        <strain evidence="2 3">U-1</strain>
    </source>
</reference>
<dbReference type="AlphaFoldDB" id="A0A0B8NL95"/>
<evidence type="ECO:0000313" key="3">
    <source>
        <dbReference type="Proteomes" id="UP000037179"/>
    </source>
</evidence>
<dbReference type="Proteomes" id="UP000037179">
    <property type="component" value="Unassembled WGS sequence"/>
</dbReference>
<dbReference type="OrthoDB" id="4555007at2"/>
<reference evidence="3" key="1">
    <citation type="submission" date="2015-07" db="EMBL/GenBank/DDBJ databases">
        <title>Nocardia seriolae U-1 whole genome shotgun sequence.</title>
        <authorList>
            <person name="Imajoh M."/>
            <person name="Fukumoto Y."/>
            <person name="Sukeda M."/>
            <person name="Yamane J."/>
            <person name="Yamasaki K."/>
            <person name="Shimizu M."/>
            <person name="Ohnishi K."/>
            <person name="Oshima S."/>
        </authorList>
    </citation>
    <scope>NUCLEOTIDE SEQUENCE [LARGE SCALE GENOMIC DNA]</scope>
    <source>
        <strain evidence="3">U-1</strain>
    </source>
</reference>
<sequence length="124" mass="13321">MTDSLTMIAIDTLSQLVNSYASEVAGTSLPPVSWMWDCRARLDATGTDAEFCGTVHPDLPAAESNTQLLTWARALTLTDATDDRDISAGRRVFTGHLGASRIRLTAVVESVYPATETQPLPALI</sequence>
<proteinExistence type="predicted"/>
<evidence type="ECO:0000313" key="4">
    <source>
        <dbReference type="Proteomes" id="UP000180166"/>
    </source>
</evidence>
<name>A0A0B8NL95_9NOCA</name>
<protein>
    <submittedName>
        <fullName evidence="2">Uncharacterized protein</fullName>
    </submittedName>
</protein>
<dbReference type="KEGG" id="nsr:NS506_05969"/>
<dbReference type="EMBL" id="CP017839">
    <property type="protein sequence ID" value="APB00006.1"/>
    <property type="molecule type" value="Genomic_DNA"/>
</dbReference>
<dbReference type="GeneID" id="93376472"/>
<evidence type="ECO:0000313" key="2">
    <source>
        <dbReference type="EMBL" id="GAP32506.1"/>
    </source>
</evidence>
<accession>A0A0B8NL95</accession>
<evidence type="ECO:0000313" key="1">
    <source>
        <dbReference type="EMBL" id="APB00006.1"/>
    </source>
</evidence>
<dbReference type="RefSeq" id="WP_033090869.1">
    <property type="nucleotide sequence ID" value="NZ_AP017900.1"/>
</dbReference>
<organism evidence="2 3">
    <name type="scientific">Nocardia seriolae</name>
    <dbReference type="NCBI Taxonomy" id="37332"/>
    <lineage>
        <taxon>Bacteria</taxon>
        <taxon>Bacillati</taxon>
        <taxon>Actinomycetota</taxon>
        <taxon>Actinomycetes</taxon>
        <taxon>Mycobacteriales</taxon>
        <taxon>Nocardiaceae</taxon>
        <taxon>Nocardia</taxon>
    </lineage>
</organism>
<reference evidence="1 4" key="3">
    <citation type="submission" date="2016-10" db="EMBL/GenBank/DDBJ databases">
        <title>Genome sequence of Nocardia seriolae strain EM150506, isolated from Anguila japonica.</title>
        <authorList>
            <person name="Han H.-J."/>
        </authorList>
    </citation>
    <scope>NUCLEOTIDE SEQUENCE [LARGE SCALE GENOMIC DNA]</scope>
    <source>
        <strain evidence="1 4">EM150506</strain>
    </source>
</reference>